<dbReference type="Proteomes" id="UP000256310">
    <property type="component" value="Unassembled WGS sequence"/>
</dbReference>
<dbReference type="RefSeq" id="WP_116236060.1">
    <property type="nucleotide sequence ID" value="NZ_QRDP01000004.1"/>
</dbReference>
<gene>
    <name evidence="1" type="ORF">DFR46_1709</name>
</gene>
<comment type="caution">
    <text evidence="1">The sequence shown here is derived from an EMBL/GenBank/DDBJ whole genome shotgun (WGS) entry which is preliminary data.</text>
</comment>
<evidence type="ECO:0000313" key="1">
    <source>
        <dbReference type="EMBL" id="RED16682.1"/>
    </source>
</evidence>
<dbReference type="InterPro" id="IPR022172">
    <property type="entry name" value="DUF3703"/>
</dbReference>
<accession>A0A3D9FGM9</accession>
<proteinExistence type="predicted"/>
<dbReference type="EMBL" id="QRDP01000004">
    <property type="protein sequence ID" value="RED16682.1"/>
    <property type="molecule type" value="Genomic_DNA"/>
</dbReference>
<protein>
    <submittedName>
        <fullName evidence="1">Uncharacterized protein DUF3703</fullName>
    </submittedName>
</protein>
<evidence type="ECO:0000313" key="2">
    <source>
        <dbReference type="Proteomes" id="UP000256310"/>
    </source>
</evidence>
<reference evidence="1 2" key="1">
    <citation type="submission" date="2018-07" db="EMBL/GenBank/DDBJ databases">
        <title>Genomic Encyclopedia of Type Strains, Phase IV (KMG-IV): sequencing the most valuable type-strain genomes for metagenomic binning, comparative biology and taxonomic classification.</title>
        <authorList>
            <person name="Goeker M."/>
        </authorList>
    </citation>
    <scope>NUCLEOTIDE SEQUENCE [LARGE SCALE GENOMIC DNA]</scope>
    <source>
        <strain evidence="1 2">DSM 26725</strain>
    </source>
</reference>
<sequence>MTNKLMVSFRREFATARVHFRVGEFDAAFYRLERAHILGQRFFVPHMRTHWWMLQVGMIRGDIKEIVGQLFRLLAVIPGYLFGWVPIGNTGGADVSAIRPMPIPEDLSPRLAHYDIRSAVAERLRAWILIGLLLVLAVSH</sequence>
<dbReference type="OrthoDB" id="9799416at2"/>
<dbReference type="Pfam" id="PF12487">
    <property type="entry name" value="DUF3703"/>
    <property type="match status" value="1"/>
</dbReference>
<keyword evidence="2" id="KW-1185">Reference proteome</keyword>
<organism evidence="1 2">
    <name type="scientific">Parasphingopyxis lamellibrachiae</name>
    <dbReference type="NCBI Taxonomy" id="680125"/>
    <lineage>
        <taxon>Bacteria</taxon>
        <taxon>Pseudomonadati</taxon>
        <taxon>Pseudomonadota</taxon>
        <taxon>Alphaproteobacteria</taxon>
        <taxon>Sphingomonadales</taxon>
        <taxon>Sphingomonadaceae</taxon>
        <taxon>Parasphingopyxis</taxon>
    </lineage>
</organism>
<dbReference type="AlphaFoldDB" id="A0A3D9FGM9"/>
<name>A0A3D9FGM9_9SPHN</name>